<keyword evidence="3 12" id="KW-0813">Transport</keyword>
<evidence type="ECO:0000256" key="3">
    <source>
        <dbReference type="ARBA" id="ARBA00022448"/>
    </source>
</evidence>
<comment type="subcellular location">
    <subcellularLocation>
        <location evidence="12">Cell membrane</location>
        <topology evidence="12">Peripheral membrane protein</topology>
        <orientation evidence="12">Cytoplasmic side</orientation>
    </subcellularLocation>
    <subcellularLocation>
        <location evidence="12">Cytoplasm</location>
    </subcellularLocation>
    <subcellularLocation>
        <location evidence="1">Membrane</location>
        <topology evidence="1">Peripheral membrane protein</topology>
    </subcellularLocation>
    <text evidence="12">Distribution is 50-50.</text>
</comment>
<feature type="domain" description="Helicase ATP-binding" evidence="14">
    <location>
        <begin position="87"/>
        <end position="246"/>
    </location>
</feature>
<dbReference type="NCBIfam" id="NF006630">
    <property type="entry name" value="PRK09200.1"/>
    <property type="match status" value="1"/>
</dbReference>
<evidence type="ECO:0000256" key="9">
    <source>
        <dbReference type="ARBA" id="ARBA00022967"/>
    </source>
</evidence>
<dbReference type="RefSeq" id="WP_213101689.1">
    <property type="nucleotide sequence ID" value="NZ_JAGYPM010000002.1"/>
</dbReference>
<evidence type="ECO:0000256" key="7">
    <source>
        <dbReference type="ARBA" id="ARBA00022840"/>
    </source>
</evidence>
<protein>
    <recommendedName>
        <fullName evidence="12 13">Protein translocase subunit SecA</fullName>
        <ecNumber evidence="12">7.4.2.8</ecNumber>
    </recommendedName>
</protein>
<evidence type="ECO:0000256" key="8">
    <source>
        <dbReference type="ARBA" id="ARBA00022927"/>
    </source>
</evidence>
<feature type="domain" description="SecA family profile" evidence="16">
    <location>
        <begin position="1"/>
        <end position="570"/>
    </location>
</feature>
<dbReference type="EC" id="7.4.2.8" evidence="12"/>
<dbReference type="InterPro" id="IPR011130">
    <property type="entry name" value="SecA_preprotein_X-link_dom"/>
</dbReference>
<evidence type="ECO:0000259" key="14">
    <source>
        <dbReference type="PROSITE" id="PS51192"/>
    </source>
</evidence>
<dbReference type="InterPro" id="IPR036670">
    <property type="entry name" value="SecA_X-link_sf"/>
</dbReference>
<dbReference type="Proteomes" id="UP000681027">
    <property type="component" value="Unassembled WGS sequence"/>
</dbReference>
<dbReference type="Gene3D" id="3.40.50.300">
    <property type="entry name" value="P-loop containing nucleotide triphosphate hydrolases"/>
    <property type="match status" value="3"/>
</dbReference>
<dbReference type="InterPro" id="IPR036266">
    <property type="entry name" value="SecA_Wing/Scaffold_sf"/>
</dbReference>
<keyword evidence="9 12" id="KW-1278">Translocase</keyword>
<dbReference type="SMART" id="SM00957">
    <property type="entry name" value="SecA_DEAD"/>
    <property type="match status" value="1"/>
</dbReference>
<dbReference type="InterPro" id="IPR000185">
    <property type="entry name" value="SecA"/>
</dbReference>
<comment type="subunit">
    <text evidence="12">Monomer and homodimer. Part of the essential Sec protein translocation apparatus which comprises SecA, SecYEG and auxiliary proteins SecDF. Other proteins may also be involved.</text>
</comment>
<dbReference type="CDD" id="cd17928">
    <property type="entry name" value="DEXDc_SecA"/>
    <property type="match status" value="1"/>
</dbReference>
<evidence type="ECO:0000256" key="4">
    <source>
        <dbReference type="ARBA" id="ARBA00022475"/>
    </source>
</evidence>
<dbReference type="InterPro" id="IPR044722">
    <property type="entry name" value="SecA_SF2_C"/>
</dbReference>
<evidence type="ECO:0000313" key="17">
    <source>
        <dbReference type="EMBL" id="MBS4190224.1"/>
    </source>
</evidence>
<dbReference type="Pfam" id="PF07516">
    <property type="entry name" value="SecA_SW"/>
    <property type="match status" value="1"/>
</dbReference>
<evidence type="ECO:0000256" key="10">
    <source>
        <dbReference type="ARBA" id="ARBA00023010"/>
    </source>
</evidence>
<dbReference type="HAMAP" id="MF_01382">
    <property type="entry name" value="SecA"/>
    <property type="match status" value="1"/>
</dbReference>
<evidence type="ECO:0000256" key="6">
    <source>
        <dbReference type="ARBA" id="ARBA00022741"/>
    </source>
</evidence>
<accession>A0ABS5NQX0</accession>
<evidence type="ECO:0000259" key="15">
    <source>
        <dbReference type="PROSITE" id="PS51194"/>
    </source>
</evidence>
<name>A0ABS5NQX0_9BACI</name>
<dbReference type="PANTHER" id="PTHR30612">
    <property type="entry name" value="SECA INNER MEMBRANE COMPONENT OF SEC PROTEIN SECRETION SYSTEM"/>
    <property type="match status" value="1"/>
</dbReference>
<dbReference type="Gene3D" id="3.90.1440.10">
    <property type="entry name" value="SecA, preprotein cross-linking domain"/>
    <property type="match status" value="1"/>
</dbReference>
<organism evidence="17 18">
    <name type="scientific">Cytobacillus citreus</name>
    <dbReference type="NCBI Taxonomy" id="2833586"/>
    <lineage>
        <taxon>Bacteria</taxon>
        <taxon>Bacillati</taxon>
        <taxon>Bacillota</taxon>
        <taxon>Bacilli</taxon>
        <taxon>Bacillales</taxon>
        <taxon>Bacillaceae</taxon>
        <taxon>Cytobacillus</taxon>
    </lineage>
</organism>
<feature type="binding site" evidence="12">
    <location>
        <position position="85"/>
    </location>
    <ligand>
        <name>ATP</name>
        <dbReference type="ChEBI" id="CHEBI:30616"/>
    </ligand>
</feature>
<dbReference type="InterPro" id="IPR014001">
    <property type="entry name" value="Helicase_ATP-bd"/>
</dbReference>
<dbReference type="PANTHER" id="PTHR30612:SF0">
    <property type="entry name" value="CHLOROPLAST PROTEIN-TRANSPORTING ATPASE"/>
    <property type="match status" value="1"/>
</dbReference>
<keyword evidence="10 12" id="KW-0811">Translocation</keyword>
<keyword evidence="18" id="KW-1185">Reference proteome</keyword>
<dbReference type="SUPFAM" id="SSF81886">
    <property type="entry name" value="Helical scaffold and wing domains of SecA"/>
    <property type="match status" value="1"/>
</dbReference>
<dbReference type="Gene3D" id="1.10.3060.10">
    <property type="entry name" value="Helical scaffold and wing domains of SecA"/>
    <property type="match status" value="1"/>
</dbReference>
<dbReference type="SMART" id="SM00958">
    <property type="entry name" value="SecA_PP_bind"/>
    <property type="match status" value="1"/>
</dbReference>
<evidence type="ECO:0000256" key="2">
    <source>
        <dbReference type="ARBA" id="ARBA00007650"/>
    </source>
</evidence>
<evidence type="ECO:0000256" key="11">
    <source>
        <dbReference type="ARBA" id="ARBA00023136"/>
    </source>
</evidence>
<dbReference type="Pfam" id="PF07517">
    <property type="entry name" value="SecA_DEAD"/>
    <property type="match status" value="1"/>
</dbReference>
<dbReference type="EMBL" id="JAGYPM010000002">
    <property type="protein sequence ID" value="MBS4190224.1"/>
    <property type="molecule type" value="Genomic_DNA"/>
</dbReference>
<keyword evidence="7 12" id="KW-0067">ATP-binding</keyword>
<dbReference type="PROSITE" id="PS51192">
    <property type="entry name" value="HELICASE_ATP_BIND_1"/>
    <property type="match status" value="1"/>
</dbReference>
<proteinExistence type="inferred from homology"/>
<evidence type="ECO:0000256" key="1">
    <source>
        <dbReference type="ARBA" id="ARBA00004170"/>
    </source>
</evidence>
<dbReference type="PROSITE" id="PS51194">
    <property type="entry name" value="HELICASE_CTER"/>
    <property type="match status" value="1"/>
</dbReference>
<comment type="similarity">
    <text evidence="2 12 13">Belongs to the SecA family.</text>
</comment>
<keyword evidence="8 12" id="KW-0653">Protein transport</keyword>
<dbReference type="Pfam" id="PF01043">
    <property type="entry name" value="SecA_PP_bind"/>
    <property type="match status" value="1"/>
</dbReference>
<feature type="binding site" evidence="12">
    <location>
        <begin position="103"/>
        <end position="107"/>
    </location>
    <ligand>
        <name>ATP</name>
        <dbReference type="ChEBI" id="CHEBI:30616"/>
    </ligand>
</feature>
<evidence type="ECO:0000256" key="5">
    <source>
        <dbReference type="ARBA" id="ARBA00022490"/>
    </source>
</evidence>
<feature type="binding site" evidence="12">
    <location>
        <position position="492"/>
    </location>
    <ligand>
        <name>ATP</name>
        <dbReference type="ChEBI" id="CHEBI:30616"/>
    </ligand>
</feature>
<evidence type="ECO:0000313" key="18">
    <source>
        <dbReference type="Proteomes" id="UP000681027"/>
    </source>
</evidence>
<comment type="function">
    <text evidence="12">Part of the Sec protein translocase complex. Interacts with the SecYEG preprotein conducting channel. Has a central role in coupling the hydrolysis of ATP to the transfer of proteins into and across the cell membrane, serving as an ATP-driven molecular motor driving the stepwise translocation of polypeptide chains across the membrane.</text>
</comment>
<keyword evidence="5 12" id="KW-0963">Cytoplasm</keyword>
<dbReference type="InterPro" id="IPR001650">
    <property type="entry name" value="Helicase_C-like"/>
</dbReference>
<dbReference type="InterPro" id="IPR027417">
    <property type="entry name" value="P-loop_NTPase"/>
</dbReference>
<dbReference type="PRINTS" id="PR00906">
    <property type="entry name" value="SECA"/>
</dbReference>
<evidence type="ECO:0000256" key="12">
    <source>
        <dbReference type="HAMAP-Rule" id="MF_01382"/>
    </source>
</evidence>
<feature type="domain" description="Helicase C-terminal" evidence="15">
    <location>
        <begin position="414"/>
        <end position="569"/>
    </location>
</feature>
<dbReference type="InterPro" id="IPR014018">
    <property type="entry name" value="SecA_motor_DEAD"/>
</dbReference>
<dbReference type="Pfam" id="PF21090">
    <property type="entry name" value="P-loop_SecA"/>
    <property type="match status" value="1"/>
</dbReference>
<dbReference type="NCBIfam" id="TIGR00963">
    <property type="entry name" value="secA"/>
    <property type="match status" value="1"/>
</dbReference>
<comment type="caution">
    <text evidence="17">The sequence shown here is derived from an EMBL/GenBank/DDBJ whole genome shotgun (WGS) entry which is preliminary data.</text>
</comment>
<evidence type="ECO:0000256" key="13">
    <source>
        <dbReference type="RuleBase" id="RU003874"/>
    </source>
</evidence>
<dbReference type="NCBIfam" id="TIGR04397">
    <property type="entry name" value="SecA2_Bac_anthr"/>
    <property type="match status" value="1"/>
</dbReference>
<keyword evidence="11 12" id="KW-0472">Membrane</keyword>
<dbReference type="InterPro" id="IPR011115">
    <property type="entry name" value="SecA_DEAD"/>
</dbReference>
<keyword evidence="6 12" id="KW-0547">Nucleotide-binding</keyword>
<dbReference type="PROSITE" id="PS51196">
    <property type="entry name" value="SECA_MOTOR_DEAD"/>
    <property type="match status" value="1"/>
</dbReference>
<comment type="catalytic activity">
    <reaction evidence="12">
        <text>ATP + H2O + cellular proteinSide 1 = ADP + phosphate + cellular proteinSide 2.</text>
        <dbReference type="EC" id="7.4.2.8"/>
    </reaction>
</comment>
<dbReference type="SUPFAM" id="SSF81767">
    <property type="entry name" value="Pre-protein crosslinking domain of SecA"/>
    <property type="match status" value="1"/>
</dbReference>
<dbReference type="InterPro" id="IPR011116">
    <property type="entry name" value="SecA_Wing/Scaffold"/>
</dbReference>
<sequence>MLSLMKRIFNEDSTELKRLYKHVASINELEEKVSKLSDEELKESTQYFKEKIASGVSIFNLKEEAFAIVREASKRILGLRHYDVQLIGGLVMLEGGIAQMQTGEGKTLVATLPSYLKALEGKGVHVITANEYLAKRDREQMGKVFEFLGLSVGLNISQISESEKKEAYNADITYGTGTEFGFDYLRDNMVSRLEDQVQRPLHYAIVDEIDSILIDEARTPLIIASKSDIATELFQITSEVVREFEDGNHYEFFPETKQIVLADNGADVFEKAFGLENLYDAEHRELLHNIMQSLRAHVVMRKDVDYIVKKDVVMLVDQYTGRIMEGRTFSDGLHQAIEAKEGVTIKEENQTQASITVQNYFRMYATLSGMTGSAIPAKQEFWETYRLGVIAIPTNKPNARQDDEPLVYKDYESKVKKIVEEVSKHNKLSRPVLIGTTSIEQSERLSTYLTKTGISHQILNAKTEEDEAYIISQAGQKNKVMLSTNMAGRGTDILLGEGVKELSGLQIIGTEMHESARIDMQLRGRSGRQGDPGSTQFIISIEDDIFHSYDKEEMDKWKKKIKTDEHGLIQSPNPIKFVKKVQETVESAHFSSRNHLLKLDDVVDQQRKIIYKKRNDLLTISNFNELLKESLNNHVQKLIEKYCPENELEEDWLTESLYEELTLVFGSLSFPASEIRGAEKPFIQKKIDELYHNQLLLLEKLEANEDFQVQIKNMYLQTLDHSWIVHMELLFAMREDIGIRGYGQEDPYRLYAGEAYDEFIHFLAELDAQISRQSKLYIQHFLAEQEDIVTVQ</sequence>
<dbReference type="InterPro" id="IPR030908">
    <property type="entry name" value="SecA2_Bac_anthr"/>
</dbReference>
<dbReference type="SUPFAM" id="SSF52540">
    <property type="entry name" value="P-loop containing nucleoside triphosphate hydrolases"/>
    <property type="match status" value="2"/>
</dbReference>
<reference evidence="17 18" key="1">
    <citation type="submission" date="2021-05" db="EMBL/GenBank/DDBJ databases">
        <title>Novel Bacillus species.</title>
        <authorList>
            <person name="Liu G."/>
        </authorList>
    </citation>
    <scope>NUCLEOTIDE SEQUENCE [LARGE SCALE GENOMIC DNA]</scope>
    <source>
        <strain evidence="17 18">FJAT-49705</strain>
    </source>
</reference>
<gene>
    <name evidence="17" type="primary">secA2</name>
    <name evidence="12" type="synonym">secA</name>
    <name evidence="17" type="ORF">KHA94_08415</name>
</gene>
<dbReference type="CDD" id="cd18803">
    <property type="entry name" value="SF2_C_secA"/>
    <property type="match status" value="1"/>
</dbReference>
<keyword evidence="4 12" id="KW-1003">Cell membrane</keyword>
<evidence type="ECO:0000259" key="16">
    <source>
        <dbReference type="PROSITE" id="PS51196"/>
    </source>
</evidence>